<feature type="compositionally biased region" description="Basic residues" evidence="1">
    <location>
        <begin position="125"/>
        <end position="139"/>
    </location>
</feature>
<organism evidence="2 3">
    <name type="scientific">Mycena metata</name>
    <dbReference type="NCBI Taxonomy" id="1033252"/>
    <lineage>
        <taxon>Eukaryota</taxon>
        <taxon>Fungi</taxon>
        <taxon>Dikarya</taxon>
        <taxon>Basidiomycota</taxon>
        <taxon>Agaricomycotina</taxon>
        <taxon>Agaricomycetes</taxon>
        <taxon>Agaricomycetidae</taxon>
        <taxon>Agaricales</taxon>
        <taxon>Marasmiineae</taxon>
        <taxon>Mycenaceae</taxon>
        <taxon>Mycena</taxon>
    </lineage>
</organism>
<feature type="region of interest" description="Disordered" evidence="1">
    <location>
        <begin position="119"/>
        <end position="172"/>
    </location>
</feature>
<evidence type="ECO:0000313" key="3">
    <source>
        <dbReference type="Proteomes" id="UP001215598"/>
    </source>
</evidence>
<feature type="region of interest" description="Disordered" evidence="1">
    <location>
        <begin position="17"/>
        <end position="47"/>
    </location>
</feature>
<reference evidence="2" key="1">
    <citation type="submission" date="2023-03" db="EMBL/GenBank/DDBJ databases">
        <title>Massive genome expansion in bonnet fungi (Mycena s.s.) driven by repeated elements and novel gene families across ecological guilds.</title>
        <authorList>
            <consortium name="Lawrence Berkeley National Laboratory"/>
            <person name="Harder C.B."/>
            <person name="Miyauchi S."/>
            <person name="Viragh M."/>
            <person name="Kuo A."/>
            <person name="Thoen E."/>
            <person name="Andreopoulos B."/>
            <person name="Lu D."/>
            <person name="Skrede I."/>
            <person name="Drula E."/>
            <person name="Henrissat B."/>
            <person name="Morin E."/>
            <person name="Kohler A."/>
            <person name="Barry K."/>
            <person name="LaButti K."/>
            <person name="Morin E."/>
            <person name="Salamov A."/>
            <person name="Lipzen A."/>
            <person name="Mereny Z."/>
            <person name="Hegedus B."/>
            <person name="Baldrian P."/>
            <person name="Stursova M."/>
            <person name="Weitz H."/>
            <person name="Taylor A."/>
            <person name="Grigoriev I.V."/>
            <person name="Nagy L.G."/>
            <person name="Martin F."/>
            <person name="Kauserud H."/>
        </authorList>
    </citation>
    <scope>NUCLEOTIDE SEQUENCE</scope>
    <source>
        <strain evidence="2">CBHHK182m</strain>
    </source>
</reference>
<feature type="compositionally biased region" description="Basic and acidic residues" evidence="1">
    <location>
        <begin position="140"/>
        <end position="162"/>
    </location>
</feature>
<evidence type="ECO:0000256" key="1">
    <source>
        <dbReference type="SAM" id="MobiDB-lite"/>
    </source>
</evidence>
<accession>A0AAD7HGD2</accession>
<evidence type="ECO:0000313" key="2">
    <source>
        <dbReference type="EMBL" id="KAJ7719565.1"/>
    </source>
</evidence>
<dbReference type="Proteomes" id="UP001215598">
    <property type="component" value="Unassembled WGS sequence"/>
</dbReference>
<proteinExistence type="predicted"/>
<feature type="compositionally biased region" description="Basic and acidic residues" evidence="1">
    <location>
        <begin position="17"/>
        <end position="31"/>
    </location>
</feature>
<sequence length="188" mass="20844">MRAGVYGYRDWVGSRKGEYREGRGEEGHDNKGGCGGGDRGTTRARIGTARVERIEGAVSAATVHRKEGEMRWCGRYGDKRRRGRREQETDVYPSRGGRSGLGRGATWMRYSAFAWVTRDGTGPGKRVKRRSGSFRGRKERQKESERESAESIELEARVHLDRSGGSTNGDTLELTLAGRDAISCDTLA</sequence>
<gene>
    <name evidence="2" type="ORF">B0H16DRAFT_1700192</name>
</gene>
<dbReference type="AlphaFoldDB" id="A0AAD7HGD2"/>
<comment type="caution">
    <text evidence="2">The sequence shown here is derived from an EMBL/GenBank/DDBJ whole genome shotgun (WGS) entry which is preliminary data.</text>
</comment>
<keyword evidence="3" id="KW-1185">Reference proteome</keyword>
<name>A0AAD7HGD2_9AGAR</name>
<dbReference type="EMBL" id="JARKIB010000250">
    <property type="protein sequence ID" value="KAJ7719565.1"/>
    <property type="molecule type" value="Genomic_DNA"/>
</dbReference>
<protein>
    <submittedName>
        <fullName evidence="2">Uncharacterized protein</fullName>
    </submittedName>
</protein>